<comment type="similarity">
    <text evidence="3">Belongs to the eukaryotic ribosomal protein eS30 family.</text>
</comment>
<evidence type="ECO:0000256" key="2">
    <source>
        <dbReference type="ARBA" id="ARBA00023274"/>
    </source>
</evidence>
<dbReference type="Pfam" id="PF04758">
    <property type="entry name" value="Ribosomal_S30"/>
    <property type="match status" value="1"/>
</dbReference>
<reference evidence="4" key="1">
    <citation type="submission" date="2022-05" db="EMBL/GenBank/DDBJ databases">
        <title>The Musa troglodytarum L. genome provides insights into the mechanism of non-climacteric behaviour and enrichment of carotenoids.</title>
        <authorList>
            <person name="Wang J."/>
        </authorList>
    </citation>
    <scope>NUCLEOTIDE SEQUENCE</scope>
    <source>
        <tissue evidence="4">Leaf</tissue>
    </source>
</reference>
<gene>
    <name evidence="4" type="ORF">MUK42_35636</name>
</gene>
<protein>
    <recommendedName>
        <fullName evidence="3">40S ribosomal protein S30</fullName>
    </recommendedName>
</protein>
<evidence type="ECO:0000313" key="5">
    <source>
        <dbReference type="Proteomes" id="UP001055439"/>
    </source>
</evidence>
<dbReference type="AlphaFoldDB" id="A0A9E7GAJ1"/>
<dbReference type="GO" id="GO:0006412">
    <property type="term" value="P:translation"/>
    <property type="evidence" value="ECO:0007669"/>
    <property type="project" value="InterPro"/>
</dbReference>
<dbReference type="EMBL" id="CP097508">
    <property type="protein sequence ID" value="URE11971.1"/>
    <property type="molecule type" value="Genomic_DNA"/>
</dbReference>
<name>A0A9E7GAJ1_9LILI</name>
<dbReference type="GO" id="GO:0022627">
    <property type="term" value="C:cytosolic small ribosomal subunit"/>
    <property type="evidence" value="ECO:0007669"/>
    <property type="project" value="TreeGrafter"/>
</dbReference>
<evidence type="ECO:0000256" key="1">
    <source>
        <dbReference type="ARBA" id="ARBA00022980"/>
    </source>
</evidence>
<keyword evidence="2 3" id="KW-0687">Ribonucleoprotein</keyword>
<organism evidence="4 5">
    <name type="scientific">Musa troglodytarum</name>
    <name type="common">fe'i banana</name>
    <dbReference type="NCBI Taxonomy" id="320322"/>
    <lineage>
        <taxon>Eukaryota</taxon>
        <taxon>Viridiplantae</taxon>
        <taxon>Streptophyta</taxon>
        <taxon>Embryophyta</taxon>
        <taxon>Tracheophyta</taxon>
        <taxon>Spermatophyta</taxon>
        <taxon>Magnoliopsida</taxon>
        <taxon>Liliopsida</taxon>
        <taxon>Zingiberales</taxon>
        <taxon>Musaceae</taxon>
        <taxon>Musa</taxon>
    </lineage>
</organism>
<dbReference type="PANTHER" id="PTHR12650:SF36">
    <property type="entry name" value="40S RIBOSOMAL PROTEIN S30"/>
    <property type="match status" value="1"/>
</dbReference>
<dbReference type="GO" id="GO:0003735">
    <property type="term" value="F:structural constituent of ribosome"/>
    <property type="evidence" value="ECO:0007669"/>
    <property type="project" value="UniProtKB-UniRule"/>
</dbReference>
<evidence type="ECO:0000256" key="3">
    <source>
        <dbReference type="RuleBase" id="RU364011"/>
    </source>
</evidence>
<dbReference type="InterPro" id="IPR006846">
    <property type="entry name" value="Ribosomal_eS30"/>
</dbReference>
<sequence>MPCCEPKKELNHICHGEVAEQDKKKKPRGRASKQMQYNHRFITTVVGFRKKKGPNSSKK</sequence>
<proteinExistence type="inferred from homology"/>
<accession>A0A9E7GAJ1</accession>
<keyword evidence="5" id="KW-1185">Reference proteome</keyword>
<evidence type="ECO:0000313" key="4">
    <source>
        <dbReference type="EMBL" id="URE11971.1"/>
    </source>
</evidence>
<dbReference type="Proteomes" id="UP001055439">
    <property type="component" value="Chromosome 6"/>
</dbReference>
<dbReference type="OrthoDB" id="428577at2759"/>
<dbReference type="PANTHER" id="PTHR12650">
    <property type="entry name" value="40S RIBOSOMAL PROTEIN S30/UBIQUITIN-LIKE PROTEIN FUBI"/>
    <property type="match status" value="1"/>
</dbReference>
<keyword evidence="1 3" id="KW-0689">Ribosomal protein</keyword>